<comment type="caution">
    <text evidence="1">The sequence shown here is derived from an EMBL/GenBank/DDBJ whole genome shotgun (WGS) entry which is preliminary data.</text>
</comment>
<dbReference type="InterPro" id="IPR058532">
    <property type="entry name" value="YjbR/MT2646/Rv2570-like"/>
</dbReference>
<organism evidence="1 2">
    <name type="scientific">Agrococcus versicolor</name>
    <dbReference type="NCBI Taxonomy" id="501482"/>
    <lineage>
        <taxon>Bacteria</taxon>
        <taxon>Bacillati</taxon>
        <taxon>Actinomycetota</taxon>
        <taxon>Actinomycetes</taxon>
        <taxon>Micrococcales</taxon>
        <taxon>Microbacteriaceae</taxon>
        <taxon>Agrococcus</taxon>
    </lineage>
</organism>
<dbReference type="Proteomes" id="UP001501599">
    <property type="component" value="Unassembled WGS sequence"/>
</dbReference>
<sequence length="128" mass="14194">MSHPPIVDPRAPHVERVRRLALELPGADEKISHGAPAFFTTKVFAYVAAHERVDDELVLRERALSVLLEEDERRALLAEGAFTPAYTGPSGWVAIDLDAIDDARLAELLDASFRVTAPARRVRELDAR</sequence>
<reference evidence="2" key="1">
    <citation type="journal article" date="2019" name="Int. J. Syst. Evol. Microbiol.">
        <title>The Global Catalogue of Microorganisms (GCM) 10K type strain sequencing project: providing services to taxonomists for standard genome sequencing and annotation.</title>
        <authorList>
            <consortium name="The Broad Institute Genomics Platform"/>
            <consortium name="The Broad Institute Genome Sequencing Center for Infectious Disease"/>
            <person name="Wu L."/>
            <person name="Ma J."/>
        </authorList>
    </citation>
    <scope>NUCLEOTIDE SEQUENCE [LARGE SCALE GENOMIC DNA]</scope>
    <source>
        <strain evidence="2">JCM 16026</strain>
    </source>
</reference>
<evidence type="ECO:0000313" key="2">
    <source>
        <dbReference type="Proteomes" id="UP001501599"/>
    </source>
</evidence>
<proteinExistence type="predicted"/>
<dbReference type="InterPro" id="IPR038056">
    <property type="entry name" value="YjbR-like_sf"/>
</dbReference>
<gene>
    <name evidence="1" type="ORF">GCM10009846_19240</name>
</gene>
<protein>
    <submittedName>
        <fullName evidence="1">MmcQ/YjbR family DNA-binding protein</fullName>
    </submittedName>
</protein>
<dbReference type="Pfam" id="PF04237">
    <property type="entry name" value="YjbR"/>
    <property type="match status" value="1"/>
</dbReference>
<dbReference type="Gene3D" id="3.90.1150.30">
    <property type="match status" value="1"/>
</dbReference>
<name>A0ABP5MMC8_9MICO</name>
<evidence type="ECO:0000313" key="1">
    <source>
        <dbReference type="EMBL" id="GAA2174200.1"/>
    </source>
</evidence>
<dbReference type="RefSeq" id="WP_344343018.1">
    <property type="nucleotide sequence ID" value="NZ_BAAAQT010000006.1"/>
</dbReference>
<dbReference type="GO" id="GO:0003677">
    <property type="term" value="F:DNA binding"/>
    <property type="evidence" value="ECO:0007669"/>
    <property type="project" value="UniProtKB-KW"/>
</dbReference>
<dbReference type="SUPFAM" id="SSF142906">
    <property type="entry name" value="YjbR-like"/>
    <property type="match status" value="1"/>
</dbReference>
<accession>A0ABP5MMC8</accession>
<keyword evidence="1" id="KW-0238">DNA-binding</keyword>
<keyword evidence="2" id="KW-1185">Reference proteome</keyword>
<dbReference type="EMBL" id="BAAAQT010000006">
    <property type="protein sequence ID" value="GAA2174200.1"/>
    <property type="molecule type" value="Genomic_DNA"/>
</dbReference>